<evidence type="ECO:0000313" key="2">
    <source>
        <dbReference type="Proteomes" id="UP001550628"/>
    </source>
</evidence>
<dbReference type="InterPro" id="IPR008183">
    <property type="entry name" value="Aldose_1/G6P_1-epimerase"/>
</dbReference>
<dbReference type="InterPro" id="IPR037480">
    <property type="entry name" value="YihR-like"/>
</dbReference>
<dbReference type="InterPro" id="IPR014718">
    <property type="entry name" value="GH-type_carb-bd"/>
</dbReference>
<proteinExistence type="predicted"/>
<dbReference type="CDD" id="cd09022">
    <property type="entry name" value="Aldose_epim_Ec_YihR"/>
    <property type="match status" value="1"/>
</dbReference>
<gene>
    <name evidence="1" type="ORF">ABZ510_09580</name>
</gene>
<dbReference type="InterPro" id="IPR011013">
    <property type="entry name" value="Gal_mutarotase_sf_dom"/>
</dbReference>
<keyword evidence="2" id="KW-1185">Reference proteome</keyword>
<dbReference type="Pfam" id="PF01263">
    <property type="entry name" value="Aldose_epim"/>
    <property type="match status" value="1"/>
</dbReference>
<evidence type="ECO:0000313" key="1">
    <source>
        <dbReference type="EMBL" id="MEU1952102.1"/>
    </source>
</evidence>
<name>A0ABV2WMI9_9NOCA</name>
<organism evidence="1 2">
    <name type="scientific">Nocardia rhamnosiphila</name>
    <dbReference type="NCBI Taxonomy" id="426716"/>
    <lineage>
        <taxon>Bacteria</taxon>
        <taxon>Bacillati</taxon>
        <taxon>Actinomycetota</taxon>
        <taxon>Actinomycetes</taxon>
        <taxon>Mycobacteriales</taxon>
        <taxon>Nocardiaceae</taxon>
        <taxon>Nocardia</taxon>
    </lineage>
</organism>
<dbReference type="Gene3D" id="2.70.98.10">
    <property type="match status" value="1"/>
</dbReference>
<dbReference type="EMBL" id="JBEYBF010000005">
    <property type="protein sequence ID" value="MEU1952102.1"/>
    <property type="molecule type" value="Genomic_DNA"/>
</dbReference>
<dbReference type="SUPFAM" id="SSF74650">
    <property type="entry name" value="Galactose mutarotase-like"/>
    <property type="match status" value="1"/>
</dbReference>
<sequence>MTISERITPTGRSIALQLSGVRAEIGTVAAVLRGLTVGGVAVTESVPAGATPPMGAGIVLAPWPNRVRDGIWILDGLPQQLDITEPARSNAIHGLLRNTGYEVRELSAAAVTLGALIPPQHGWPFLLDTWVRYELRSDGLAVTHGVVNHGDRPAPYAVGAHPYLRIGETPIEDLVLTVSAATYFEVDARMNPVAEHPVEGTRYDLRAGVPLSQLDLDTPFGGVTPAAAARLTAPDGATVELVQDTGWEYLQVFTPREFPRPRSRGLAVALEPMTAPPNALNSGDGLRHLAPGERWEGGWRIRYTPGPNRDR</sequence>
<dbReference type="RefSeq" id="WP_356956734.1">
    <property type="nucleotide sequence ID" value="NZ_JBEYBD010000007.1"/>
</dbReference>
<dbReference type="Proteomes" id="UP001550628">
    <property type="component" value="Unassembled WGS sequence"/>
</dbReference>
<reference evidence="1 2" key="1">
    <citation type="submission" date="2024-06" db="EMBL/GenBank/DDBJ databases">
        <title>The Natural Products Discovery Center: Release of the First 8490 Sequenced Strains for Exploring Actinobacteria Biosynthetic Diversity.</title>
        <authorList>
            <person name="Kalkreuter E."/>
            <person name="Kautsar S.A."/>
            <person name="Yang D."/>
            <person name="Bader C.D."/>
            <person name="Teijaro C.N."/>
            <person name="Fluegel L."/>
            <person name="Davis C.M."/>
            <person name="Simpson J.R."/>
            <person name="Lauterbach L."/>
            <person name="Steele A.D."/>
            <person name="Gui C."/>
            <person name="Meng S."/>
            <person name="Li G."/>
            <person name="Viehrig K."/>
            <person name="Ye F."/>
            <person name="Su P."/>
            <person name="Kiefer A.F."/>
            <person name="Nichols A."/>
            <person name="Cepeda A.J."/>
            <person name="Yan W."/>
            <person name="Fan B."/>
            <person name="Jiang Y."/>
            <person name="Adhikari A."/>
            <person name="Zheng C.-J."/>
            <person name="Schuster L."/>
            <person name="Cowan T.M."/>
            <person name="Smanski M.J."/>
            <person name="Chevrette M.G."/>
            <person name="De Carvalho L.P.S."/>
            <person name="Shen B."/>
        </authorList>
    </citation>
    <scope>NUCLEOTIDE SEQUENCE [LARGE SCALE GENOMIC DNA]</scope>
    <source>
        <strain evidence="1 2">NPDC019708</strain>
    </source>
</reference>
<protein>
    <submittedName>
        <fullName evidence="1">Aldose 1-epimerase family protein</fullName>
    </submittedName>
</protein>
<accession>A0ABV2WMI9</accession>
<comment type="caution">
    <text evidence="1">The sequence shown here is derived from an EMBL/GenBank/DDBJ whole genome shotgun (WGS) entry which is preliminary data.</text>
</comment>